<dbReference type="EMBL" id="CAJNOQ010007113">
    <property type="protein sequence ID" value="CAF1158255.1"/>
    <property type="molecule type" value="Genomic_DNA"/>
</dbReference>
<evidence type="ECO:0000256" key="7">
    <source>
        <dbReference type="ARBA" id="ARBA00022695"/>
    </source>
</evidence>
<keyword evidence="6 10" id="KW-0808">Transferase</keyword>
<keyword evidence="5 10" id="KW-0328">Glycosyltransferase</keyword>
<dbReference type="EMBL" id="CAJOBC010007112">
    <property type="protein sequence ID" value="CAF3921653.1"/>
    <property type="molecule type" value="Genomic_DNA"/>
</dbReference>
<keyword evidence="10" id="KW-0521">NADP</keyword>
<evidence type="ECO:0000256" key="3">
    <source>
        <dbReference type="ARBA" id="ARBA00022525"/>
    </source>
</evidence>
<keyword evidence="14" id="KW-1185">Reference proteome</keyword>
<dbReference type="Gene3D" id="3.90.176.10">
    <property type="entry name" value="Toxin ADP-ribosyltransferase, Chain A, domain 1"/>
    <property type="match status" value="1"/>
</dbReference>
<dbReference type="Proteomes" id="UP000663829">
    <property type="component" value="Unassembled WGS sequence"/>
</dbReference>
<dbReference type="Proteomes" id="UP000681722">
    <property type="component" value="Unassembled WGS sequence"/>
</dbReference>
<evidence type="ECO:0000256" key="4">
    <source>
        <dbReference type="ARBA" id="ARBA00022656"/>
    </source>
</evidence>
<dbReference type="AlphaFoldDB" id="A0A814T8X7"/>
<keyword evidence="10" id="KW-0520">NAD</keyword>
<dbReference type="InterPro" id="IPR004170">
    <property type="entry name" value="WWE_dom"/>
</dbReference>
<dbReference type="PROSITE" id="PS50918">
    <property type="entry name" value="WWE"/>
    <property type="match status" value="1"/>
</dbReference>
<feature type="domain" description="WWE" evidence="11">
    <location>
        <begin position="2"/>
        <end position="83"/>
    </location>
</feature>
<dbReference type="InterPro" id="IPR037197">
    <property type="entry name" value="WWE_dom_sf"/>
</dbReference>
<evidence type="ECO:0000256" key="9">
    <source>
        <dbReference type="ARBA" id="ARBA00047597"/>
    </source>
</evidence>
<dbReference type="GO" id="GO:0003950">
    <property type="term" value="F:NAD+ poly-ADP-ribosyltransferase activity"/>
    <property type="evidence" value="ECO:0007669"/>
    <property type="project" value="TreeGrafter"/>
</dbReference>
<gene>
    <name evidence="12" type="ORF">GPM918_LOCUS21540</name>
    <name evidence="13" type="ORF">SRO942_LOCUS21537</name>
</gene>
<dbReference type="Pfam" id="PF01129">
    <property type="entry name" value="ART"/>
    <property type="match status" value="1"/>
</dbReference>
<comment type="caution">
    <text evidence="12">The sequence shown here is derived from an EMBL/GenBank/DDBJ whole genome shotgun (WGS) entry which is preliminary data.</text>
</comment>
<dbReference type="Pfam" id="PF02825">
    <property type="entry name" value="WWE"/>
    <property type="match status" value="1"/>
</dbReference>
<evidence type="ECO:0000313" key="13">
    <source>
        <dbReference type="EMBL" id="CAF3921653.1"/>
    </source>
</evidence>
<evidence type="ECO:0000259" key="11">
    <source>
        <dbReference type="PROSITE" id="PS50918"/>
    </source>
</evidence>
<dbReference type="EC" id="2.4.2.31" evidence="10"/>
<dbReference type="PANTHER" id="PTHR10339:SF25">
    <property type="entry name" value="SECRETED EXOENZYME S"/>
    <property type="match status" value="1"/>
</dbReference>
<dbReference type="InterPro" id="IPR000768">
    <property type="entry name" value="ART"/>
</dbReference>
<protein>
    <recommendedName>
        <fullName evidence="10">NAD(P)(+)--arginine ADP-ribosyltransferase</fullName>
        <ecNumber evidence="10">2.4.2.31</ecNumber>
    </recommendedName>
    <alternativeName>
        <fullName evidence="10">Mono(ADP-ribosyl)transferase</fullName>
    </alternativeName>
</protein>
<keyword evidence="4" id="KW-0800">Toxin</keyword>
<evidence type="ECO:0000256" key="10">
    <source>
        <dbReference type="RuleBase" id="RU361228"/>
    </source>
</evidence>
<reference evidence="12" key="1">
    <citation type="submission" date="2021-02" db="EMBL/GenBank/DDBJ databases">
        <authorList>
            <person name="Nowell W R."/>
        </authorList>
    </citation>
    <scope>NUCLEOTIDE SEQUENCE</scope>
</reference>
<organism evidence="12 14">
    <name type="scientific">Didymodactylos carnosus</name>
    <dbReference type="NCBI Taxonomy" id="1234261"/>
    <lineage>
        <taxon>Eukaryota</taxon>
        <taxon>Metazoa</taxon>
        <taxon>Spiralia</taxon>
        <taxon>Gnathifera</taxon>
        <taxon>Rotifera</taxon>
        <taxon>Eurotatoria</taxon>
        <taxon>Bdelloidea</taxon>
        <taxon>Philodinida</taxon>
        <taxon>Philodinidae</taxon>
        <taxon>Didymodactylos</taxon>
    </lineage>
</organism>
<keyword evidence="8" id="KW-0843">Virulence</keyword>
<dbReference type="SUPFAM" id="SSF117839">
    <property type="entry name" value="WWE domain"/>
    <property type="match status" value="1"/>
</dbReference>
<dbReference type="GO" id="GO:0016779">
    <property type="term" value="F:nucleotidyltransferase activity"/>
    <property type="evidence" value="ECO:0007669"/>
    <property type="project" value="UniProtKB-KW"/>
</dbReference>
<accession>A0A814T8X7</accession>
<evidence type="ECO:0000256" key="2">
    <source>
        <dbReference type="ARBA" id="ARBA00009558"/>
    </source>
</evidence>
<evidence type="ECO:0000256" key="6">
    <source>
        <dbReference type="ARBA" id="ARBA00022679"/>
    </source>
</evidence>
<dbReference type="PANTHER" id="PTHR10339">
    <property type="entry name" value="ADP-RIBOSYLTRANSFERASE"/>
    <property type="match status" value="1"/>
</dbReference>
<keyword evidence="7" id="KW-0548">Nucleotidyltransferase</keyword>
<keyword evidence="3" id="KW-0964">Secreted</keyword>
<evidence type="ECO:0000256" key="8">
    <source>
        <dbReference type="ARBA" id="ARBA00023026"/>
    </source>
</evidence>
<comment type="subcellular location">
    <subcellularLocation>
        <location evidence="1">Secreted</location>
    </subcellularLocation>
</comment>
<dbReference type="GO" id="GO:0090729">
    <property type="term" value="F:toxin activity"/>
    <property type="evidence" value="ECO:0007669"/>
    <property type="project" value="UniProtKB-KW"/>
</dbReference>
<evidence type="ECO:0000256" key="5">
    <source>
        <dbReference type="ARBA" id="ARBA00022676"/>
    </source>
</evidence>
<name>A0A814T8X7_9BILA</name>
<comment type="catalytic activity">
    <reaction evidence="9 10">
        <text>L-arginyl-[protein] + NAD(+) = N(omega)-(ADP-D-ribosyl)-L-arginyl-[protein] + nicotinamide + H(+)</text>
        <dbReference type="Rhea" id="RHEA:19149"/>
        <dbReference type="Rhea" id="RHEA-COMP:10532"/>
        <dbReference type="Rhea" id="RHEA-COMP:15087"/>
        <dbReference type="ChEBI" id="CHEBI:15378"/>
        <dbReference type="ChEBI" id="CHEBI:17154"/>
        <dbReference type="ChEBI" id="CHEBI:29965"/>
        <dbReference type="ChEBI" id="CHEBI:57540"/>
        <dbReference type="ChEBI" id="CHEBI:142554"/>
        <dbReference type="EC" id="2.4.2.31"/>
    </reaction>
</comment>
<evidence type="ECO:0000313" key="12">
    <source>
        <dbReference type="EMBL" id="CAF1158255.1"/>
    </source>
</evidence>
<dbReference type="InterPro" id="IPR050999">
    <property type="entry name" value="ADP-ribosyltransferase_ARG"/>
</dbReference>
<dbReference type="GO" id="GO:0008270">
    <property type="term" value="F:zinc ion binding"/>
    <property type="evidence" value="ECO:0007669"/>
    <property type="project" value="InterPro"/>
</dbReference>
<comment type="similarity">
    <text evidence="2 10">Belongs to the Arg-specific ADP-ribosyltransferase family.</text>
</comment>
<evidence type="ECO:0000256" key="1">
    <source>
        <dbReference type="ARBA" id="ARBA00004613"/>
    </source>
</evidence>
<dbReference type="GO" id="GO:0106274">
    <property type="term" value="F:NAD+-protein-arginine ADP-ribosyltransferase activity"/>
    <property type="evidence" value="ECO:0007669"/>
    <property type="project" value="UniProtKB-EC"/>
</dbReference>
<evidence type="ECO:0000313" key="14">
    <source>
        <dbReference type="Proteomes" id="UP000663829"/>
    </source>
</evidence>
<dbReference type="Gene3D" id="3.30.720.50">
    <property type="match status" value="1"/>
</dbReference>
<sequence>MAHTASSSPKQQRIEWMWKSNADPWSSSEKEQWTPYIDVESIIIEEAFQNKASEVLLDDYHINLRHFVQIANNNSETQRPVKRVIQERDDKIKIREARFIPSDIWPSKSFEQWGSGASNFIFAVRNHFDLDDEFSLDDVPSCRFMVKKAAEGLILEGKMAGKQKIAEWMTEQLLKVKDGPTENVVNVCARLYSMESFLLRKINEVMRLDGDKEKSHLWYSKIPTFGPFTFLLHEMPEHGSESKTTVFRGATLTDELIQQYQNSDKSGYMMFPAFTSTSRNPIVAEIFGGNTIFMIDIVPRKDAIDISSYSAIPDEEELLLHACFEFRVESCTFNNDKNKWIIHLKSFYVQ</sequence>
<proteinExistence type="inferred from homology"/>
<dbReference type="SMART" id="SM00678">
    <property type="entry name" value="WWE"/>
    <property type="match status" value="1"/>
</dbReference>
<dbReference type="OrthoDB" id="423533at2759"/>
<dbReference type="GO" id="GO:0005576">
    <property type="term" value="C:extracellular region"/>
    <property type="evidence" value="ECO:0007669"/>
    <property type="project" value="UniProtKB-SubCell"/>
</dbReference>
<dbReference type="InterPro" id="IPR018123">
    <property type="entry name" value="WWE-dom_subgr"/>
</dbReference>
<dbReference type="PROSITE" id="PS51996">
    <property type="entry name" value="TR_MART"/>
    <property type="match status" value="1"/>
</dbReference>
<dbReference type="SUPFAM" id="SSF56399">
    <property type="entry name" value="ADP-ribosylation"/>
    <property type="match status" value="1"/>
</dbReference>